<keyword evidence="1" id="KW-0472">Membrane</keyword>
<comment type="caution">
    <text evidence="2">The sequence shown here is derived from an EMBL/GenBank/DDBJ whole genome shotgun (WGS) entry which is preliminary data.</text>
</comment>
<organism evidence="2 3">
    <name type="scientific">Bacillus cereus</name>
    <dbReference type="NCBI Taxonomy" id="1396"/>
    <lineage>
        <taxon>Bacteria</taxon>
        <taxon>Bacillati</taxon>
        <taxon>Bacillota</taxon>
        <taxon>Bacilli</taxon>
        <taxon>Bacillales</taxon>
        <taxon>Bacillaceae</taxon>
        <taxon>Bacillus</taxon>
        <taxon>Bacillus cereus group</taxon>
    </lineage>
</organism>
<keyword evidence="1" id="KW-0812">Transmembrane</keyword>
<feature type="transmembrane region" description="Helical" evidence="1">
    <location>
        <begin position="60"/>
        <end position="79"/>
    </location>
</feature>
<evidence type="ECO:0000313" key="2">
    <source>
        <dbReference type="EMBL" id="PGM89700.1"/>
    </source>
</evidence>
<evidence type="ECO:0000313" key="3">
    <source>
        <dbReference type="Proteomes" id="UP000222054"/>
    </source>
</evidence>
<protein>
    <submittedName>
        <fullName evidence="2">Uncharacterized protein</fullName>
    </submittedName>
</protein>
<sequence length="80" mass="9172">MEEMIKEIVSPSKRYNVQVIKRNDVFFSTEVFAWFEDYGYEYWTPIKRGLSLIDTEKHAIAIPISTAALLIGLGLITLCS</sequence>
<reference evidence="2 3" key="1">
    <citation type="submission" date="2017-09" db="EMBL/GenBank/DDBJ databases">
        <title>Large-scale bioinformatics analysis of Bacillus genomes uncovers conserved roles of natural products in bacterial physiology.</title>
        <authorList>
            <consortium name="Agbiome Team Llc"/>
            <person name="Bleich R.M."/>
            <person name="Grubbs K.J."/>
            <person name="Santa Maria K.C."/>
            <person name="Allen S.E."/>
            <person name="Farag S."/>
            <person name="Shank E.A."/>
            <person name="Bowers A."/>
        </authorList>
    </citation>
    <scope>NUCLEOTIDE SEQUENCE [LARGE SCALE GENOMIC DNA]</scope>
    <source>
        <strain evidence="2 3">AFS053130</strain>
    </source>
</reference>
<dbReference type="AlphaFoldDB" id="A0A2B9DLF3"/>
<dbReference type="EMBL" id="NUHO01000103">
    <property type="protein sequence ID" value="PGM89700.1"/>
    <property type="molecule type" value="Genomic_DNA"/>
</dbReference>
<accession>A0A2B9DLF3</accession>
<name>A0A2B9DLF3_BACCE</name>
<evidence type="ECO:0000256" key="1">
    <source>
        <dbReference type="SAM" id="Phobius"/>
    </source>
</evidence>
<proteinExistence type="predicted"/>
<dbReference type="RefSeq" id="WP_098778615.1">
    <property type="nucleotide sequence ID" value="NZ_NUHO01000103.1"/>
</dbReference>
<dbReference type="Proteomes" id="UP000222054">
    <property type="component" value="Unassembled WGS sequence"/>
</dbReference>
<keyword evidence="1" id="KW-1133">Transmembrane helix</keyword>
<gene>
    <name evidence="2" type="ORF">CN958_23470</name>
</gene>